<gene>
    <name evidence="5" type="ORF">ERX29_04065</name>
</gene>
<dbReference type="SMART" id="SM00047">
    <property type="entry name" value="LYZ2"/>
    <property type="match status" value="1"/>
</dbReference>
<comment type="caution">
    <text evidence="5">The sequence shown here is derived from an EMBL/GenBank/DDBJ whole genome shotgun (WGS) entry which is preliminary data.</text>
</comment>
<feature type="compositionally biased region" description="Basic and acidic residues" evidence="2">
    <location>
        <begin position="167"/>
        <end position="197"/>
    </location>
</feature>
<feature type="region of interest" description="Disordered" evidence="2">
    <location>
        <begin position="167"/>
        <end position="220"/>
    </location>
</feature>
<comment type="similarity">
    <text evidence="1">In the N-terminal section; belongs to the N-acetylmuramoyl-L-alanine amidase 2 family.</text>
</comment>
<feature type="domain" description="Mannosyl-glycoprotein endo-beta-N-acetylglucosamidase-like" evidence="4">
    <location>
        <begin position="294"/>
        <end position="449"/>
    </location>
</feature>
<proteinExistence type="inferred from homology"/>
<dbReference type="RefSeq" id="WP_133443419.1">
    <property type="nucleotide sequence ID" value="NZ_SCWB01000005.1"/>
</dbReference>
<evidence type="ECO:0000256" key="2">
    <source>
        <dbReference type="SAM" id="MobiDB-lite"/>
    </source>
</evidence>
<evidence type="ECO:0000256" key="1">
    <source>
        <dbReference type="ARBA" id="ARBA00006088"/>
    </source>
</evidence>
<dbReference type="AlphaFoldDB" id="A0A4R6BV82"/>
<keyword evidence="3" id="KW-0732">Signal</keyword>
<dbReference type="GO" id="GO:0004040">
    <property type="term" value="F:amidase activity"/>
    <property type="evidence" value="ECO:0007669"/>
    <property type="project" value="InterPro"/>
</dbReference>
<feature type="signal peptide" evidence="3">
    <location>
        <begin position="1"/>
        <end position="24"/>
    </location>
</feature>
<dbReference type="Gene3D" id="2.30.30.170">
    <property type="match status" value="2"/>
</dbReference>
<feature type="chain" id="PRO_5020751413" description="Mannosyl-glycoprotein endo-beta-N-acetylglucosamidase-like domain-containing protein" evidence="3">
    <location>
        <begin position="25"/>
        <end position="455"/>
    </location>
</feature>
<dbReference type="Proteomes" id="UP000294802">
    <property type="component" value="Unassembled WGS sequence"/>
</dbReference>
<sequence length="455" mass="49890">MKYLKRTLGFTAVSLMLLTHHVQAAESLKVGTIKNSNAVIVTNKTMMAKKVAGDFANYTLYINDKVTIEGQPYYRVQTSEDINNAIGYVKISDLKIQSVKPIAPVQQTVTFSTSTKVYSIPYGTERQVVDRAGKGEEMAIDEALKVGNSTYLHGTLVSGAEGWVKAEKNAPAKQTEPAKPEVKPEPKPEPKTQDLSEPKPAVTAEPKPVPQQSVIPGAAVTHTTVPTTLKEAVNRQMGLTPSPQVSDGVKWKDARMDFVKNYVDTEPLITDAVDKYQFLVLNEPQGLSADQLNILLRGKGILEGKGQAFKTASEQYRINEIYLISHAFLETAEGQSTLANGLEVKEEPGNKRFYNMFGVGAYDRNALKYGAKYAANVGWDTPEKAIIGGAAFISRGFLTESQNTLYTMRWNPAAPGSSQYATDAQWAASNANYIAGFYQQLGIEGGKYHFIHYSK</sequence>
<evidence type="ECO:0000313" key="5">
    <source>
        <dbReference type="EMBL" id="TDM12249.1"/>
    </source>
</evidence>
<evidence type="ECO:0000313" key="6">
    <source>
        <dbReference type="Proteomes" id="UP000294802"/>
    </source>
</evidence>
<organism evidence="5 6">
    <name type="scientific">Macrococcus lamae</name>
    <dbReference type="NCBI Taxonomy" id="198484"/>
    <lineage>
        <taxon>Bacteria</taxon>
        <taxon>Bacillati</taxon>
        <taxon>Bacillota</taxon>
        <taxon>Bacilli</taxon>
        <taxon>Bacillales</taxon>
        <taxon>Staphylococcaceae</taxon>
        <taxon>Macrococcus</taxon>
    </lineage>
</organism>
<reference evidence="5 6" key="1">
    <citation type="submission" date="2019-01" db="EMBL/GenBank/DDBJ databases">
        <title>Draft genome sequences of the type strains of six Macrococcus species.</title>
        <authorList>
            <person name="Mazhar S."/>
            <person name="Altermann E."/>
            <person name="Hill C."/>
            <person name="Mcauliffe O."/>
        </authorList>
    </citation>
    <scope>NUCLEOTIDE SEQUENCE [LARGE SCALE GENOMIC DNA]</scope>
    <source>
        <strain evidence="5 6">CCM4815</strain>
    </source>
</reference>
<name>A0A4R6BV82_9STAP</name>
<evidence type="ECO:0000259" key="4">
    <source>
        <dbReference type="SMART" id="SM00047"/>
    </source>
</evidence>
<dbReference type="EMBL" id="SCWB01000005">
    <property type="protein sequence ID" value="TDM12249.1"/>
    <property type="molecule type" value="Genomic_DNA"/>
</dbReference>
<keyword evidence="6" id="KW-1185">Reference proteome</keyword>
<accession>A0A4R6BV82</accession>
<protein>
    <recommendedName>
        <fullName evidence="4">Mannosyl-glycoprotein endo-beta-N-acetylglucosamidase-like domain-containing protein</fullName>
    </recommendedName>
</protein>
<dbReference type="Gene3D" id="1.10.530.10">
    <property type="match status" value="1"/>
</dbReference>
<dbReference type="InterPro" id="IPR038200">
    <property type="entry name" value="GW_dom_sf"/>
</dbReference>
<dbReference type="Pfam" id="PF01832">
    <property type="entry name" value="Glucosaminidase"/>
    <property type="match status" value="1"/>
</dbReference>
<dbReference type="OrthoDB" id="9816557at2"/>
<evidence type="ECO:0000256" key="3">
    <source>
        <dbReference type="SAM" id="SignalP"/>
    </source>
</evidence>
<dbReference type="InterPro" id="IPR002901">
    <property type="entry name" value="MGlyc_endo_b_GlcNAc-like_dom"/>
</dbReference>